<evidence type="ECO:0000256" key="8">
    <source>
        <dbReference type="ARBA" id="ARBA00023157"/>
    </source>
</evidence>
<evidence type="ECO:0000256" key="7">
    <source>
        <dbReference type="ARBA" id="ARBA00023049"/>
    </source>
</evidence>
<dbReference type="GO" id="GO:0006508">
    <property type="term" value="P:proteolysis"/>
    <property type="evidence" value="ECO:0007669"/>
    <property type="project" value="UniProtKB-KW"/>
</dbReference>
<dbReference type="Pfam" id="PF05572">
    <property type="entry name" value="Peptidase_M43"/>
    <property type="match status" value="1"/>
</dbReference>
<protein>
    <submittedName>
        <fullName evidence="11">Metalloprotease</fullName>
    </submittedName>
</protein>
<proteinExistence type="inferred from homology"/>
<keyword evidence="2 11" id="KW-0645">Protease</keyword>
<dbReference type="AlphaFoldDB" id="A0A5C3M1D1"/>
<dbReference type="CDD" id="cd04275">
    <property type="entry name" value="ZnMc_pappalysin_like"/>
    <property type="match status" value="1"/>
</dbReference>
<keyword evidence="3" id="KW-0479">Metal-binding</keyword>
<evidence type="ECO:0000313" key="11">
    <source>
        <dbReference type="EMBL" id="TFK38136.1"/>
    </source>
</evidence>
<dbReference type="InterPro" id="IPR008754">
    <property type="entry name" value="Peptidase_M43"/>
</dbReference>
<evidence type="ECO:0000256" key="5">
    <source>
        <dbReference type="ARBA" id="ARBA00022801"/>
    </source>
</evidence>
<dbReference type="GO" id="GO:0046872">
    <property type="term" value="F:metal ion binding"/>
    <property type="evidence" value="ECO:0007669"/>
    <property type="project" value="UniProtKB-KW"/>
</dbReference>
<gene>
    <name evidence="11" type="ORF">BDQ12DRAFT_735734</name>
</gene>
<evidence type="ECO:0000259" key="10">
    <source>
        <dbReference type="Pfam" id="PF05572"/>
    </source>
</evidence>
<accession>A0A5C3M1D1</accession>
<keyword evidence="8" id="KW-1015">Disulfide bond</keyword>
<evidence type="ECO:0000256" key="3">
    <source>
        <dbReference type="ARBA" id="ARBA00022723"/>
    </source>
</evidence>
<organism evidence="11 12">
    <name type="scientific">Crucibulum laeve</name>
    <dbReference type="NCBI Taxonomy" id="68775"/>
    <lineage>
        <taxon>Eukaryota</taxon>
        <taxon>Fungi</taxon>
        <taxon>Dikarya</taxon>
        <taxon>Basidiomycota</taxon>
        <taxon>Agaricomycotina</taxon>
        <taxon>Agaricomycetes</taxon>
        <taxon>Agaricomycetidae</taxon>
        <taxon>Agaricales</taxon>
        <taxon>Agaricineae</taxon>
        <taxon>Nidulariaceae</taxon>
        <taxon>Crucibulum</taxon>
    </lineage>
</organism>
<dbReference type="PANTHER" id="PTHR47466:SF1">
    <property type="entry name" value="METALLOPROTEASE MEP1 (AFU_ORTHOLOGUE AFUA_1G07730)-RELATED"/>
    <property type="match status" value="1"/>
</dbReference>
<name>A0A5C3M1D1_9AGAR</name>
<evidence type="ECO:0000256" key="9">
    <source>
        <dbReference type="SAM" id="SignalP"/>
    </source>
</evidence>
<keyword evidence="6" id="KW-0862">Zinc</keyword>
<evidence type="ECO:0000256" key="4">
    <source>
        <dbReference type="ARBA" id="ARBA00022729"/>
    </source>
</evidence>
<dbReference type="Proteomes" id="UP000308652">
    <property type="component" value="Unassembled WGS sequence"/>
</dbReference>
<dbReference type="GO" id="GO:0008237">
    <property type="term" value="F:metallopeptidase activity"/>
    <property type="evidence" value="ECO:0007669"/>
    <property type="project" value="UniProtKB-KW"/>
</dbReference>
<sequence>MHSCFALVALLGSSFVFAVPSAAESHSDLVPNARVCGANLSPEEIAFAEESFAVDRLVLETTNKQLRTGAIPVYFHVVAANQTREEGWLAAEDVDYQIQVLNDDFASTGVQWVLADADWTVDADWFSLAAPGNSREVDMKKRLRRGDASALNIYSVGFTGGANSGLLGYSNFPSAYSRDPNDDGVVVLYSSLPGGAMQDYNLGRTVTHEVGHWVGLYHTFQGGCAEPGDFVDDTPQEAGPTYGCPVSKDTCSSDGVDPIQNFMDYSYDACMSQFTAGQAARMKEQLQTYRGIAI</sequence>
<keyword evidence="7 11" id="KW-0482">Metalloprotease</keyword>
<comment type="similarity">
    <text evidence="1">Belongs to the peptidase M43B family.</text>
</comment>
<reference evidence="11 12" key="1">
    <citation type="journal article" date="2019" name="Nat. Ecol. Evol.">
        <title>Megaphylogeny resolves global patterns of mushroom evolution.</title>
        <authorList>
            <person name="Varga T."/>
            <person name="Krizsan K."/>
            <person name="Foldi C."/>
            <person name="Dima B."/>
            <person name="Sanchez-Garcia M."/>
            <person name="Sanchez-Ramirez S."/>
            <person name="Szollosi G.J."/>
            <person name="Szarkandi J.G."/>
            <person name="Papp V."/>
            <person name="Albert L."/>
            <person name="Andreopoulos W."/>
            <person name="Angelini C."/>
            <person name="Antonin V."/>
            <person name="Barry K.W."/>
            <person name="Bougher N.L."/>
            <person name="Buchanan P."/>
            <person name="Buyck B."/>
            <person name="Bense V."/>
            <person name="Catcheside P."/>
            <person name="Chovatia M."/>
            <person name="Cooper J."/>
            <person name="Damon W."/>
            <person name="Desjardin D."/>
            <person name="Finy P."/>
            <person name="Geml J."/>
            <person name="Haridas S."/>
            <person name="Hughes K."/>
            <person name="Justo A."/>
            <person name="Karasinski D."/>
            <person name="Kautmanova I."/>
            <person name="Kiss B."/>
            <person name="Kocsube S."/>
            <person name="Kotiranta H."/>
            <person name="LaButti K.M."/>
            <person name="Lechner B.E."/>
            <person name="Liimatainen K."/>
            <person name="Lipzen A."/>
            <person name="Lukacs Z."/>
            <person name="Mihaltcheva S."/>
            <person name="Morgado L.N."/>
            <person name="Niskanen T."/>
            <person name="Noordeloos M.E."/>
            <person name="Ohm R.A."/>
            <person name="Ortiz-Santana B."/>
            <person name="Ovrebo C."/>
            <person name="Racz N."/>
            <person name="Riley R."/>
            <person name="Savchenko A."/>
            <person name="Shiryaev A."/>
            <person name="Soop K."/>
            <person name="Spirin V."/>
            <person name="Szebenyi C."/>
            <person name="Tomsovsky M."/>
            <person name="Tulloss R.E."/>
            <person name="Uehling J."/>
            <person name="Grigoriev I.V."/>
            <person name="Vagvolgyi C."/>
            <person name="Papp T."/>
            <person name="Martin F.M."/>
            <person name="Miettinen O."/>
            <person name="Hibbett D.S."/>
            <person name="Nagy L.G."/>
        </authorList>
    </citation>
    <scope>NUCLEOTIDE SEQUENCE [LARGE SCALE GENOMIC DNA]</scope>
    <source>
        <strain evidence="11 12">CBS 166.37</strain>
    </source>
</reference>
<dbReference type="InterPro" id="IPR024079">
    <property type="entry name" value="MetalloPept_cat_dom_sf"/>
</dbReference>
<feature type="domain" description="Peptidase M43 pregnancy-associated plasma-A" evidence="10">
    <location>
        <begin position="196"/>
        <end position="286"/>
    </location>
</feature>
<evidence type="ECO:0000256" key="2">
    <source>
        <dbReference type="ARBA" id="ARBA00022670"/>
    </source>
</evidence>
<evidence type="ECO:0000256" key="1">
    <source>
        <dbReference type="ARBA" id="ARBA00008721"/>
    </source>
</evidence>
<keyword evidence="12" id="KW-1185">Reference proteome</keyword>
<evidence type="ECO:0000256" key="6">
    <source>
        <dbReference type="ARBA" id="ARBA00022833"/>
    </source>
</evidence>
<evidence type="ECO:0000313" key="12">
    <source>
        <dbReference type="Proteomes" id="UP000308652"/>
    </source>
</evidence>
<feature type="chain" id="PRO_5022821505" evidence="9">
    <location>
        <begin position="19"/>
        <end position="294"/>
    </location>
</feature>
<dbReference type="OrthoDB" id="536211at2759"/>
<keyword evidence="5" id="KW-0378">Hydrolase</keyword>
<dbReference type="STRING" id="68775.A0A5C3M1D1"/>
<dbReference type="Gene3D" id="3.40.390.10">
    <property type="entry name" value="Collagenase (Catalytic Domain)"/>
    <property type="match status" value="1"/>
</dbReference>
<dbReference type="EMBL" id="ML213604">
    <property type="protein sequence ID" value="TFK38136.1"/>
    <property type="molecule type" value="Genomic_DNA"/>
</dbReference>
<dbReference type="SUPFAM" id="SSF55486">
    <property type="entry name" value="Metalloproteases ('zincins'), catalytic domain"/>
    <property type="match status" value="1"/>
</dbReference>
<feature type="signal peptide" evidence="9">
    <location>
        <begin position="1"/>
        <end position="18"/>
    </location>
</feature>
<keyword evidence="4 9" id="KW-0732">Signal</keyword>
<dbReference type="PANTHER" id="PTHR47466">
    <property type="match status" value="1"/>
</dbReference>